<dbReference type="InterPro" id="IPR036259">
    <property type="entry name" value="MFS_trans_sf"/>
</dbReference>
<keyword evidence="1" id="KW-0472">Membrane</keyword>
<comment type="caution">
    <text evidence="2">The sequence shown here is derived from an EMBL/GenBank/DDBJ whole genome shotgun (WGS) entry which is preliminary data.</text>
</comment>
<dbReference type="EMBL" id="RSDW01000001">
    <property type="protein sequence ID" value="RSL17882.1"/>
    <property type="molecule type" value="Genomic_DNA"/>
</dbReference>
<accession>A0A3R9PBC2</accession>
<sequence length="97" mass="10658">MHQLMGTLRVFLGVAAFYALLGFATPMLVDRWSGGDPDKAGRAYAVNVVGCILGPLLAGFLLLPFFNERWVLFVFFLAMADCGVESGVVDRKTREEN</sequence>
<name>A0A3R9PBC2_9BACT</name>
<protein>
    <recommendedName>
        <fullName evidence="4">MFS transporter</fullName>
    </recommendedName>
</protein>
<gene>
    <name evidence="2" type="ORF">EDE15_3431</name>
</gene>
<keyword evidence="1" id="KW-1133">Transmembrane helix</keyword>
<evidence type="ECO:0000313" key="2">
    <source>
        <dbReference type="EMBL" id="RSL17882.1"/>
    </source>
</evidence>
<feature type="transmembrane region" description="Helical" evidence="1">
    <location>
        <begin position="41"/>
        <end position="64"/>
    </location>
</feature>
<proteinExistence type="predicted"/>
<dbReference type="RefSeq" id="WP_185827208.1">
    <property type="nucleotide sequence ID" value="NZ_RSDW01000001.1"/>
</dbReference>
<feature type="transmembrane region" description="Helical" evidence="1">
    <location>
        <begin position="6"/>
        <end position="29"/>
    </location>
</feature>
<evidence type="ECO:0000313" key="3">
    <source>
        <dbReference type="Proteomes" id="UP000269669"/>
    </source>
</evidence>
<evidence type="ECO:0000256" key="1">
    <source>
        <dbReference type="SAM" id="Phobius"/>
    </source>
</evidence>
<reference evidence="2 3" key="1">
    <citation type="submission" date="2018-12" db="EMBL/GenBank/DDBJ databases">
        <title>Sequencing of bacterial isolates from soil warming experiment in Harvard Forest, Massachusetts, USA.</title>
        <authorList>
            <person name="Deangelis K."/>
        </authorList>
    </citation>
    <scope>NUCLEOTIDE SEQUENCE [LARGE SCALE GENOMIC DNA]</scope>
    <source>
        <strain evidence="2 3">EB153</strain>
    </source>
</reference>
<evidence type="ECO:0008006" key="4">
    <source>
        <dbReference type="Google" id="ProtNLM"/>
    </source>
</evidence>
<organism evidence="2 3">
    <name type="scientific">Edaphobacter aggregans</name>
    <dbReference type="NCBI Taxonomy" id="570835"/>
    <lineage>
        <taxon>Bacteria</taxon>
        <taxon>Pseudomonadati</taxon>
        <taxon>Acidobacteriota</taxon>
        <taxon>Terriglobia</taxon>
        <taxon>Terriglobales</taxon>
        <taxon>Acidobacteriaceae</taxon>
        <taxon>Edaphobacter</taxon>
    </lineage>
</organism>
<dbReference type="Proteomes" id="UP000269669">
    <property type="component" value="Unassembled WGS sequence"/>
</dbReference>
<keyword evidence="3" id="KW-1185">Reference proteome</keyword>
<dbReference type="AlphaFoldDB" id="A0A3R9PBC2"/>
<dbReference type="SUPFAM" id="SSF103473">
    <property type="entry name" value="MFS general substrate transporter"/>
    <property type="match status" value="1"/>
</dbReference>
<keyword evidence="1" id="KW-0812">Transmembrane</keyword>